<dbReference type="Pfam" id="PF11716">
    <property type="entry name" value="MDMPI_N"/>
    <property type="match status" value="1"/>
</dbReference>
<organism evidence="2 3">
    <name type="scientific">Tessaracoccus antarcticus</name>
    <dbReference type="NCBI Taxonomy" id="2479848"/>
    <lineage>
        <taxon>Bacteria</taxon>
        <taxon>Bacillati</taxon>
        <taxon>Actinomycetota</taxon>
        <taxon>Actinomycetes</taxon>
        <taxon>Propionibacteriales</taxon>
        <taxon>Propionibacteriaceae</taxon>
        <taxon>Tessaracoccus</taxon>
    </lineage>
</organism>
<dbReference type="InterPro" id="IPR034660">
    <property type="entry name" value="DinB/YfiT-like"/>
</dbReference>
<dbReference type="OrthoDB" id="5118203at2"/>
<dbReference type="Proteomes" id="UP000275256">
    <property type="component" value="Unassembled WGS sequence"/>
</dbReference>
<dbReference type="InterPro" id="IPR024344">
    <property type="entry name" value="MDMPI_metal-binding"/>
</dbReference>
<dbReference type="AlphaFoldDB" id="A0A3M0G562"/>
<dbReference type="NCBIfam" id="TIGR03083">
    <property type="entry name" value="maleylpyruvate isomerase family mycothiol-dependent enzyme"/>
    <property type="match status" value="1"/>
</dbReference>
<reference evidence="2 3" key="1">
    <citation type="submission" date="2018-10" db="EMBL/GenBank/DDBJ databases">
        <title>Tessaracoccus antarcticuss sp. nov., isolated from sediment.</title>
        <authorList>
            <person name="Zhou L.Y."/>
            <person name="Du Z.J."/>
        </authorList>
    </citation>
    <scope>NUCLEOTIDE SEQUENCE [LARGE SCALE GENOMIC DNA]</scope>
    <source>
        <strain evidence="2 3">JDX10</strain>
    </source>
</reference>
<dbReference type="Gene3D" id="1.20.120.450">
    <property type="entry name" value="dinb family like domain"/>
    <property type="match status" value="1"/>
</dbReference>
<dbReference type="EMBL" id="REFW01000002">
    <property type="protein sequence ID" value="RMB59708.1"/>
    <property type="molecule type" value="Genomic_DNA"/>
</dbReference>
<keyword evidence="2" id="KW-0670">Pyruvate</keyword>
<name>A0A3M0G562_9ACTN</name>
<comment type="caution">
    <text evidence="2">The sequence shown here is derived from an EMBL/GenBank/DDBJ whole genome shotgun (WGS) entry which is preliminary data.</text>
</comment>
<evidence type="ECO:0000259" key="1">
    <source>
        <dbReference type="Pfam" id="PF11716"/>
    </source>
</evidence>
<proteinExistence type="predicted"/>
<feature type="domain" description="Mycothiol-dependent maleylpyruvate isomerase metal-binding" evidence="1">
    <location>
        <begin position="26"/>
        <end position="153"/>
    </location>
</feature>
<keyword evidence="2" id="KW-0413">Isomerase</keyword>
<dbReference type="SUPFAM" id="SSF109854">
    <property type="entry name" value="DinB/YfiT-like putative metalloenzymes"/>
    <property type="match status" value="1"/>
</dbReference>
<dbReference type="InterPro" id="IPR017517">
    <property type="entry name" value="Maleyloyr_isom"/>
</dbReference>
<evidence type="ECO:0000313" key="3">
    <source>
        <dbReference type="Proteomes" id="UP000275256"/>
    </source>
</evidence>
<accession>A0A3M0G562</accession>
<dbReference type="GO" id="GO:0016853">
    <property type="term" value="F:isomerase activity"/>
    <property type="evidence" value="ECO:0007669"/>
    <property type="project" value="UniProtKB-KW"/>
</dbReference>
<sequence length="238" mass="25757">MSSRPAVPGAAFDVILEAVREHTHVLLGATIGFSDEQWAQPTGLPGWTRSHVASHLVENARGLVRVCRGLAEGRPARMYPSHADKMRSIERGALAGGLRLQINLDTTASELQTQLPMLHGNSTPVELRAGDPMPADQIPLARLFEVVVHSVDLDVAGHEVHLHTDIALDLLAFESERLGRRPDLPGMLLLPDEGPQIRLGAEGDFSTIGGPADELVLWLARGIVSPRLRGAWDRTSVV</sequence>
<dbReference type="GO" id="GO:0046872">
    <property type="term" value="F:metal ion binding"/>
    <property type="evidence" value="ECO:0007669"/>
    <property type="project" value="InterPro"/>
</dbReference>
<protein>
    <submittedName>
        <fullName evidence="2">Maleylpyruvate isomerase family mycothiol-dependent enzyme</fullName>
    </submittedName>
</protein>
<evidence type="ECO:0000313" key="2">
    <source>
        <dbReference type="EMBL" id="RMB59708.1"/>
    </source>
</evidence>
<gene>
    <name evidence="2" type="ORF">EAX62_08100</name>
</gene>
<keyword evidence="3" id="KW-1185">Reference proteome</keyword>
<dbReference type="RefSeq" id="WP_121901187.1">
    <property type="nucleotide sequence ID" value="NZ_REFW01000002.1"/>
</dbReference>